<comment type="caution">
    <text evidence="2">The sequence shown here is derived from an EMBL/GenBank/DDBJ whole genome shotgun (WGS) entry which is preliminary data.</text>
</comment>
<protein>
    <submittedName>
        <fullName evidence="2">Uncharacterized protein</fullName>
    </submittedName>
</protein>
<sequence length="153" mass="16153">MDAIFSKKPNVTPMLEFDHSHMSSRLPPIKHQNNGDGSNEEMALEETERKENLDPSLVLPPQLNLELEAAPSQSSTTPATSPICHLAPNASAPNASAPNASAPNASAPNASNTSATLINQSRQSISPSGYAPAEASIILSACYYDRANLTKVT</sequence>
<feature type="region of interest" description="Disordered" evidence="1">
    <location>
        <begin position="1"/>
        <end position="114"/>
    </location>
</feature>
<evidence type="ECO:0000313" key="2">
    <source>
        <dbReference type="EMBL" id="PLW35593.1"/>
    </source>
</evidence>
<evidence type="ECO:0000313" key="3">
    <source>
        <dbReference type="Proteomes" id="UP000235388"/>
    </source>
</evidence>
<proteinExistence type="predicted"/>
<evidence type="ECO:0000256" key="1">
    <source>
        <dbReference type="SAM" id="MobiDB-lite"/>
    </source>
</evidence>
<dbReference type="AlphaFoldDB" id="A0A2N5UCW3"/>
<reference evidence="2 3" key="1">
    <citation type="submission" date="2017-11" db="EMBL/GenBank/DDBJ databases">
        <title>De novo assembly and phasing of dikaryotic genomes from two isolates of Puccinia coronata f. sp. avenae, the causal agent of oat crown rust.</title>
        <authorList>
            <person name="Miller M.E."/>
            <person name="Zhang Y."/>
            <person name="Omidvar V."/>
            <person name="Sperschneider J."/>
            <person name="Schwessinger B."/>
            <person name="Raley C."/>
            <person name="Palmer J.M."/>
            <person name="Garnica D."/>
            <person name="Upadhyaya N."/>
            <person name="Rathjen J."/>
            <person name="Taylor J.M."/>
            <person name="Park R.F."/>
            <person name="Dodds P.N."/>
            <person name="Hirsch C.D."/>
            <person name="Kianian S.F."/>
            <person name="Figueroa M."/>
        </authorList>
    </citation>
    <scope>NUCLEOTIDE SEQUENCE [LARGE SCALE GENOMIC DNA]</scope>
    <source>
        <strain evidence="2">12NC29</strain>
    </source>
</reference>
<name>A0A2N5UCW3_9BASI</name>
<dbReference type="Proteomes" id="UP000235388">
    <property type="component" value="Unassembled WGS sequence"/>
</dbReference>
<accession>A0A2N5UCW3</accession>
<organism evidence="2 3">
    <name type="scientific">Puccinia coronata f. sp. avenae</name>
    <dbReference type="NCBI Taxonomy" id="200324"/>
    <lineage>
        <taxon>Eukaryota</taxon>
        <taxon>Fungi</taxon>
        <taxon>Dikarya</taxon>
        <taxon>Basidiomycota</taxon>
        <taxon>Pucciniomycotina</taxon>
        <taxon>Pucciniomycetes</taxon>
        <taxon>Pucciniales</taxon>
        <taxon>Pucciniaceae</taxon>
        <taxon>Puccinia</taxon>
    </lineage>
</organism>
<feature type="compositionally biased region" description="Low complexity" evidence="1">
    <location>
        <begin position="69"/>
        <end position="114"/>
    </location>
</feature>
<keyword evidence="3" id="KW-1185">Reference proteome</keyword>
<dbReference type="EMBL" id="PGCJ01000254">
    <property type="protein sequence ID" value="PLW35593.1"/>
    <property type="molecule type" value="Genomic_DNA"/>
</dbReference>
<gene>
    <name evidence="2" type="ORF">PCANC_19061</name>
</gene>